<evidence type="ECO:0000313" key="1">
    <source>
        <dbReference type="EMBL" id="KRH17679.1"/>
    </source>
</evidence>
<name>A0A0R0GTQ7_SOYBN</name>
<reference evidence="2" key="2">
    <citation type="submission" date="2018-02" db="UniProtKB">
        <authorList>
            <consortium name="EnsemblPlants"/>
        </authorList>
    </citation>
    <scope>IDENTIFICATION</scope>
    <source>
        <strain evidence="2">Williams 82</strain>
    </source>
</reference>
<dbReference type="Gramene" id="KRH17679">
    <property type="protein sequence ID" value="KRH17679"/>
    <property type="gene ID" value="GLYMA_13G007600"/>
</dbReference>
<dbReference type="InParanoid" id="A0A0R0GTQ7"/>
<dbReference type="Proteomes" id="UP000008827">
    <property type="component" value="Chromosome 13"/>
</dbReference>
<reference evidence="1 2" key="1">
    <citation type="journal article" date="2010" name="Nature">
        <title>Genome sequence of the palaeopolyploid soybean.</title>
        <authorList>
            <person name="Schmutz J."/>
            <person name="Cannon S.B."/>
            <person name="Schlueter J."/>
            <person name="Ma J."/>
            <person name="Mitros T."/>
            <person name="Nelson W."/>
            <person name="Hyten D.L."/>
            <person name="Song Q."/>
            <person name="Thelen J.J."/>
            <person name="Cheng J."/>
            <person name="Xu D."/>
            <person name="Hellsten U."/>
            <person name="May G.D."/>
            <person name="Yu Y."/>
            <person name="Sakurai T."/>
            <person name="Umezawa T."/>
            <person name="Bhattacharyya M.K."/>
            <person name="Sandhu D."/>
            <person name="Valliyodan B."/>
            <person name="Lindquist E."/>
            <person name="Peto M."/>
            <person name="Grant D."/>
            <person name="Shu S."/>
            <person name="Goodstein D."/>
            <person name="Barry K."/>
            <person name="Futrell-Griggs M."/>
            <person name="Abernathy B."/>
            <person name="Du J."/>
            <person name="Tian Z."/>
            <person name="Zhu L."/>
            <person name="Gill N."/>
            <person name="Joshi T."/>
            <person name="Libault M."/>
            <person name="Sethuraman A."/>
            <person name="Zhang X.-C."/>
            <person name="Shinozaki K."/>
            <person name="Nguyen H.T."/>
            <person name="Wing R.A."/>
            <person name="Cregan P."/>
            <person name="Specht J."/>
            <person name="Grimwood J."/>
            <person name="Rokhsar D."/>
            <person name="Stacey G."/>
            <person name="Shoemaker R.C."/>
            <person name="Jackson S.A."/>
        </authorList>
    </citation>
    <scope>NUCLEOTIDE SEQUENCE</scope>
    <source>
        <strain evidence="2">cv. Williams 82</strain>
        <tissue evidence="1">Callus</tissue>
    </source>
</reference>
<dbReference type="AlphaFoldDB" id="A0A0R0GTQ7"/>
<evidence type="ECO:0000313" key="2">
    <source>
        <dbReference type="EnsemblPlants" id="KRH17679"/>
    </source>
</evidence>
<reference evidence="1" key="3">
    <citation type="submission" date="2018-07" db="EMBL/GenBank/DDBJ databases">
        <title>WGS assembly of Glycine max.</title>
        <authorList>
            <person name="Schmutz J."/>
            <person name="Cannon S."/>
            <person name="Schlueter J."/>
            <person name="Ma J."/>
            <person name="Mitros T."/>
            <person name="Nelson W."/>
            <person name="Hyten D."/>
            <person name="Song Q."/>
            <person name="Thelen J."/>
            <person name="Cheng J."/>
            <person name="Xu D."/>
            <person name="Hellsten U."/>
            <person name="May G."/>
            <person name="Yu Y."/>
            <person name="Sakurai T."/>
            <person name="Umezawa T."/>
            <person name="Bhattacharyya M."/>
            <person name="Sandhu D."/>
            <person name="Valliyodan B."/>
            <person name="Lindquist E."/>
            <person name="Peto M."/>
            <person name="Grant D."/>
            <person name="Shu S."/>
            <person name="Goodstein D."/>
            <person name="Barry K."/>
            <person name="Futrell-Griggs M."/>
            <person name="Abernathy B."/>
            <person name="Du J."/>
            <person name="Tian Z."/>
            <person name="Zhu L."/>
            <person name="Gill N."/>
            <person name="Joshi T."/>
            <person name="Libault M."/>
            <person name="Sethuraman A."/>
            <person name="Zhang X."/>
            <person name="Shinozaki K."/>
            <person name="Nguyen H."/>
            <person name="Wing R."/>
            <person name="Cregan P."/>
            <person name="Specht J."/>
            <person name="Grimwood J."/>
            <person name="Rokhsar D."/>
            <person name="Stacey G."/>
            <person name="Shoemaker R."/>
            <person name="Jackson S."/>
        </authorList>
    </citation>
    <scope>NUCLEOTIDE SEQUENCE</scope>
    <source>
        <tissue evidence="1">Callus</tissue>
    </source>
</reference>
<sequence>MTLHTFTSFNFIVGHLPPIRTLRRINDCPHKPIREFFVCFILTHIFWENFQKVTHPIITPSQARSTVEFLSNRLSKSGCILLA</sequence>
<proteinExistence type="predicted"/>
<accession>A0A0R0GTQ7</accession>
<organism evidence="1">
    <name type="scientific">Glycine max</name>
    <name type="common">Soybean</name>
    <name type="synonym">Glycine hispida</name>
    <dbReference type="NCBI Taxonomy" id="3847"/>
    <lineage>
        <taxon>Eukaryota</taxon>
        <taxon>Viridiplantae</taxon>
        <taxon>Streptophyta</taxon>
        <taxon>Embryophyta</taxon>
        <taxon>Tracheophyta</taxon>
        <taxon>Spermatophyta</taxon>
        <taxon>Magnoliopsida</taxon>
        <taxon>eudicotyledons</taxon>
        <taxon>Gunneridae</taxon>
        <taxon>Pentapetalae</taxon>
        <taxon>rosids</taxon>
        <taxon>fabids</taxon>
        <taxon>Fabales</taxon>
        <taxon>Fabaceae</taxon>
        <taxon>Papilionoideae</taxon>
        <taxon>50 kb inversion clade</taxon>
        <taxon>NPAAA clade</taxon>
        <taxon>indigoferoid/millettioid clade</taxon>
        <taxon>Phaseoleae</taxon>
        <taxon>Glycine</taxon>
        <taxon>Glycine subgen. Soja</taxon>
    </lineage>
</organism>
<evidence type="ECO:0000313" key="3">
    <source>
        <dbReference type="Proteomes" id="UP000008827"/>
    </source>
</evidence>
<protein>
    <submittedName>
        <fullName evidence="1 2">Uncharacterized protein</fullName>
    </submittedName>
</protein>
<dbReference type="EnsemblPlants" id="KRH17679">
    <property type="protein sequence ID" value="KRH17679"/>
    <property type="gene ID" value="GLYMA_13G007600"/>
</dbReference>
<keyword evidence="3" id="KW-1185">Reference proteome</keyword>
<dbReference type="EMBL" id="CM000846">
    <property type="protein sequence ID" value="KRH17679.1"/>
    <property type="molecule type" value="Genomic_DNA"/>
</dbReference>
<gene>
    <name evidence="1" type="ORF">GLYMA_13G007600</name>
</gene>